<dbReference type="PROSITE" id="PS51318">
    <property type="entry name" value="TAT"/>
    <property type="match status" value="1"/>
</dbReference>
<dbReference type="InterPro" id="IPR006311">
    <property type="entry name" value="TAT_signal"/>
</dbReference>
<proteinExistence type="predicted"/>
<organism evidence="6">
    <name type="scientific">Auxenochlorella protothecoides</name>
    <name type="common">Green microalga</name>
    <name type="synonym">Chlorella protothecoides</name>
    <dbReference type="NCBI Taxonomy" id="3075"/>
    <lineage>
        <taxon>Eukaryota</taxon>
        <taxon>Viridiplantae</taxon>
        <taxon>Chlorophyta</taxon>
        <taxon>core chlorophytes</taxon>
        <taxon>Trebouxiophyceae</taxon>
        <taxon>Chlorellales</taxon>
        <taxon>Chlorellaceae</taxon>
        <taxon>Auxenochlorella</taxon>
    </lineage>
</organism>
<name>A0A1D1ZV14_AUXPR</name>
<sequence length="468" mass="49448">MGMGTSCPTTPRLTSPAAQQPCRRATPRTCSARLSRGPNQQGEVISRPCTAATSRRALLCMGGAAGAASMIPPPPALAGPSSSLALREYKMVLRVLAPQTLVPGDWVSDFSAAMEGMGVVALKPMKGYKEVWDELAGTQAKGRKVSTNVDCVGLPDTWLQPAIARGLLQPIPAARRHRWWSLLSADWRRLVTRDDAGLQSPYGEVYACPSSWGTLLMASHGPRLRRKGLQPPRDWGDLLDPALGGRIALDDSPRVLLAAALGTSGLDPGATAADVARCGVRAGDLRARVRRLRAATRVFGKDGAHVRALEGGDVDVAVGWGDALVGTAQRSTGVVLSAPASGTLLWADLWAVPRGAQGGATDGQPSPLLPAWLELGLQPSRQRRPSVGAASPLLLPPLLGGGQAVPDCDLLSDNAEGASMAARHVLRPHQLPPTRVLQRSRFLTPLDPATEELFQECLVDMDQESVLV</sequence>
<dbReference type="SUPFAM" id="SSF53850">
    <property type="entry name" value="Periplasmic binding protein-like II"/>
    <property type="match status" value="1"/>
</dbReference>
<evidence type="ECO:0000256" key="1">
    <source>
        <dbReference type="ARBA" id="ARBA00004418"/>
    </source>
</evidence>
<dbReference type="GO" id="GO:0019808">
    <property type="term" value="F:polyamine binding"/>
    <property type="evidence" value="ECO:0007669"/>
    <property type="project" value="InterPro"/>
</dbReference>
<dbReference type="EMBL" id="GDKF01007860">
    <property type="protein sequence ID" value="JAT70762.1"/>
    <property type="molecule type" value="Transcribed_RNA"/>
</dbReference>
<dbReference type="PRINTS" id="PR00909">
    <property type="entry name" value="SPERMDNBNDNG"/>
</dbReference>
<feature type="compositionally biased region" description="Polar residues" evidence="5">
    <location>
        <begin position="1"/>
        <end position="18"/>
    </location>
</feature>
<evidence type="ECO:0000256" key="3">
    <source>
        <dbReference type="ARBA" id="ARBA00022729"/>
    </source>
</evidence>
<dbReference type="AlphaFoldDB" id="A0A1D1ZV14"/>
<dbReference type="Pfam" id="PF13416">
    <property type="entry name" value="SBP_bac_8"/>
    <property type="match status" value="1"/>
</dbReference>
<keyword evidence="4" id="KW-0574">Periplasm</keyword>
<evidence type="ECO:0000256" key="4">
    <source>
        <dbReference type="ARBA" id="ARBA00022764"/>
    </source>
</evidence>
<keyword evidence="3" id="KW-0732">Signal</keyword>
<comment type="subcellular location">
    <subcellularLocation>
        <location evidence="1">Periplasm</location>
    </subcellularLocation>
</comment>
<accession>A0A1D1ZV14</accession>
<dbReference type="PANTHER" id="PTHR30222">
    <property type="entry name" value="SPERMIDINE/PUTRESCINE-BINDING PERIPLASMIC PROTEIN"/>
    <property type="match status" value="1"/>
</dbReference>
<dbReference type="Gene3D" id="3.40.190.10">
    <property type="entry name" value="Periplasmic binding protein-like II"/>
    <property type="match status" value="1"/>
</dbReference>
<keyword evidence="2" id="KW-0813">Transport</keyword>
<evidence type="ECO:0000256" key="5">
    <source>
        <dbReference type="SAM" id="MobiDB-lite"/>
    </source>
</evidence>
<dbReference type="GO" id="GO:0015846">
    <property type="term" value="P:polyamine transport"/>
    <property type="evidence" value="ECO:0007669"/>
    <property type="project" value="InterPro"/>
</dbReference>
<protein>
    <submittedName>
        <fullName evidence="6">Uncharacterized protein</fullName>
    </submittedName>
</protein>
<dbReference type="InterPro" id="IPR001188">
    <property type="entry name" value="Sperm_putr-bd"/>
</dbReference>
<evidence type="ECO:0000313" key="6">
    <source>
        <dbReference type="EMBL" id="JAT70762.1"/>
    </source>
</evidence>
<dbReference type="InterPro" id="IPR006059">
    <property type="entry name" value="SBP"/>
</dbReference>
<dbReference type="PANTHER" id="PTHR30222:SF17">
    <property type="entry name" value="SPERMIDINE_PUTRESCINE-BINDING PERIPLASMIC PROTEIN"/>
    <property type="match status" value="1"/>
</dbReference>
<reference evidence="6" key="1">
    <citation type="submission" date="2015-08" db="EMBL/GenBank/DDBJ databases">
        <authorList>
            <person name="Babu N.S."/>
            <person name="Beckwith C.J."/>
            <person name="Beseler K.G."/>
            <person name="Brison A."/>
            <person name="Carone J.V."/>
            <person name="Caskin T.P."/>
            <person name="Diamond M."/>
            <person name="Durham M.E."/>
            <person name="Foxe J.M."/>
            <person name="Go M."/>
            <person name="Henderson B.A."/>
            <person name="Jones I.B."/>
            <person name="McGettigan J.A."/>
            <person name="Micheletti S.J."/>
            <person name="Nasrallah M.E."/>
            <person name="Ortiz D."/>
            <person name="Piller C.R."/>
            <person name="Privatt S.R."/>
            <person name="Schneider S.L."/>
            <person name="Sharp S."/>
            <person name="Smith T.C."/>
            <person name="Stanton J.D."/>
            <person name="Ullery H.E."/>
            <person name="Wilson R.J."/>
            <person name="Serrano M.G."/>
            <person name="Buck G."/>
            <person name="Lee V."/>
            <person name="Wang Y."/>
            <person name="Carvalho R."/>
            <person name="Voegtly L."/>
            <person name="Shi R."/>
            <person name="Duckworth R."/>
            <person name="Johnson A."/>
            <person name="Loviza R."/>
            <person name="Walstead R."/>
            <person name="Shah Z."/>
            <person name="Kiflezghi M."/>
            <person name="Wade K."/>
            <person name="Ball S.L."/>
            <person name="Bradley K.W."/>
            <person name="Asai D.J."/>
            <person name="Bowman C.A."/>
            <person name="Russell D.A."/>
            <person name="Pope W.H."/>
            <person name="Jacobs-Sera D."/>
            <person name="Hendrix R.W."/>
            <person name="Hatfull G.F."/>
        </authorList>
    </citation>
    <scope>NUCLEOTIDE SEQUENCE</scope>
</reference>
<gene>
    <name evidence="6" type="ORF">g.6135</name>
</gene>
<feature type="region of interest" description="Disordered" evidence="5">
    <location>
        <begin position="1"/>
        <end position="46"/>
    </location>
</feature>
<evidence type="ECO:0000256" key="2">
    <source>
        <dbReference type="ARBA" id="ARBA00022448"/>
    </source>
</evidence>